<proteinExistence type="predicted"/>
<sequence length="201" mass="22923">MNINLYYPNNQDNASLITFTMPNGLISINVFVFNFIINSGNNNDNGILTKLVSGYEKNYRKIDMCIHTLSDEQNQKKIDGYVVSCIRMPFIANKFITLPDFSMPLSIVIVQIYNETQVWHVFGVRKHYEPKTFQRVGGVYVCENGNEVFYKKELIAVRGNVPASFVAALSKHVNNINDLDIVTITHPNIVHNKENVTLILH</sequence>
<gene>
    <name evidence="1" type="primary">ac146</name>
    <name evidence="1" type="ORF">Eudi_ORF9</name>
</gene>
<organism evidence="1 2">
    <name type="scientific">Artaxa digramma nucleopolyhedrovirus</name>
    <dbReference type="NCBI Taxonomy" id="3070910"/>
    <lineage>
        <taxon>Viruses</taxon>
        <taxon>Viruses incertae sedis</taxon>
        <taxon>Naldaviricetes</taxon>
        <taxon>Lefavirales</taxon>
        <taxon>Baculoviridae</taxon>
        <taxon>Alphabaculovirus</taxon>
        <taxon>Alphabaculovirus ardigrammae</taxon>
    </lineage>
</organism>
<accession>A0AAE6UZH9</accession>
<evidence type="ECO:0000313" key="2">
    <source>
        <dbReference type="Proteomes" id="UP000830275"/>
    </source>
</evidence>
<dbReference type="InterPro" id="IPR009235">
    <property type="entry name" value="AcMNPV_Orf146"/>
</dbReference>
<dbReference type="EMBL" id="MN233792">
    <property type="protein sequence ID" value="QHB21668.1"/>
    <property type="molecule type" value="Genomic_DNA"/>
</dbReference>
<protein>
    <submittedName>
        <fullName evidence="1">Ac146</fullName>
    </submittedName>
</protein>
<name>A0AAE6UZH9_9ABAC</name>
<dbReference type="Proteomes" id="UP000830275">
    <property type="component" value="Segment"/>
</dbReference>
<reference evidence="1 2" key="1">
    <citation type="journal article" date="2019" name="Viruses">
        <title>Genome Analysis of a Novel Clade II.b Alphabaculovirus Obtained from Artaxa digramma.</title>
        <authorList>
            <person name="Li J."/>
            <person name="Duan X."/>
            <person name="Wang Q."/>
            <person name="Zhang L."/>
            <person name="Deng F."/>
            <person name="Wang H."/>
            <person name="Hu Z."/>
            <person name="Wang M."/>
            <person name="Wang J."/>
        </authorList>
    </citation>
    <scope>NUCLEOTIDE SEQUENCE [LARGE SCALE GENOMIC DNA]</scope>
    <source>
        <strain evidence="1 2">424</strain>
    </source>
</reference>
<keyword evidence="2" id="KW-1185">Reference proteome</keyword>
<dbReference type="Pfam" id="PF05959">
    <property type="entry name" value="DUF884"/>
    <property type="match status" value="1"/>
</dbReference>
<evidence type="ECO:0000313" key="1">
    <source>
        <dbReference type="EMBL" id="QHB21668.1"/>
    </source>
</evidence>